<protein>
    <submittedName>
        <fullName evidence="1">Uncharacterized protein</fullName>
    </submittedName>
</protein>
<proteinExistence type="predicted"/>
<name>A0A6M3LXZ9_9ZZZZ</name>
<evidence type="ECO:0000313" key="1">
    <source>
        <dbReference type="EMBL" id="QJA98514.1"/>
    </source>
</evidence>
<organism evidence="1">
    <name type="scientific">viral metagenome</name>
    <dbReference type="NCBI Taxonomy" id="1070528"/>
    <lineage>
        <taxon>unclassified sequences</taxon>
        <taxon>metagenomes</taxon>
        <taxon>organismal metagenomes</taxon>
    </lineage>
</organism>
<dbReference type="EMBL" id="MT143587">
    <property type="protein sequence ID" value="QJA98514.1"/>
    <property type="molecule type" value="Genomic_DNA"/>
</dbReference>
<dbReference type="AlphaFoldDB" id="A0A6M3LXZ9"/>
<gene>
    <name evidence="1" type="ORF">MM171A01725_0004</name>
</gene>
<reference evidence="1" key="1">
    <citation type="submission" date="2020-03" db="EMBL/GenBank/DDBJ databases">
        <title>The deep terrestrial virosphere.</title>
        <authorList>
            <person name="Holmfeldt K."/>
            <person name="Nilsson E."/>
            <person name="Simone D."/>
            <person name="Lopez-Fernandez M."/>
            <person name="Wu X."/>
            <person name="de Brujin I."/>
            <person name="Lundin D."/>
            <person name="Andersson A."/>
            <person name="Bertilsson S."/>
            <person name="Dopson M."/>
        </authorList>
    </citation>
    <scope>NUCLEOTIDE SEQUENCE</scope>
    <source>
        <strain evidence="1">MM171A01725</strain>
    </source>
</reference>
<accession>A0A6M3LXZ9</accession>
<sequence>MKAVLVRPRFDEATQYTFDFAQEILEWCQQAGIEVVELAEGEAVRAKVEEQLRKGADTLIFYDHGNESSLIGQDEQPAIDLENCHFLNEKQVYTLACLSAKELGVAIWRRGGKYWGYKEVYGFTTDALKEFKEASNCGFMYIFIEAAPYGDALDKAKETFDRLSMDLVSQGKIMAAVFMRENGANLVAYNGSGPDDQNGGGCLPGLLKLPGVWVKSLFSGRNKKVC</sequence>